<reference evidence="2" key="1">
    <citation type="submission" date="2021-04" db="EMBL/GenBank/DDBJ databases">
        <title>Pseudaminobacter soli sp. nov., isolated from paddy soil contaminated by heavy metals.</title>
        <authorList>
            <person name="Zhang K."/>
        </authorList>
    </citation>
    <scope>NUCLEOTIDE SEQUENCE</scope>
    <source>
        <strain evidence="2">19-2017</strain>
    </source>
</reference>
<accession>A0A942DXK5</accession>
<dbReference type="AlphaFoldDB" id="A0A942DXK5"/>
<dbReference type="EMBL" id="JAGWCR010000004">
    <property type="protein sequence ID" value="MBS3648862.1"/>
    <property type="molecule type" value="Genomic_DNA"/>
</dbReference>
<proteinExistence type="predicted"/>
<protein>
    <recommendedName>
        <fullName evidence="1">Putative DnaT-like domain-containing protein</fullName>
    </recommendedName>
</protein>
<dbReference type="Proteomes" id="UP000680348">
    <property type="component" value="Unassembled WGS sequence"/>
</dbReference>
<dbReference type="RefSeq" id="WP_188254424.1">
    <property type="nucleotide sequence ID" value="NZ_JABVCF010000004.1"/>
</dbReference>
<evidence type="ECO:0000313" key="3">
    <source>
        <dbReference type="Proteomes" id="UP000680348"/>
    </source>
</evidence>
<evidence type="ECO:0000313" key="2">
    <source>
        <dbReference type="EMBL" id="MBS3648862.1"/>
    </source>
</evidence>
<evidence type="ECO:0000259" key="1">
    <source>
        <dbReference type="Pfam" id="PF20557"/>
    </source>
</evidence>
<gene>
    <name evidence="2" type="ORF">KEU06_09610</name>
</gene>
<keyword evidence="3" id="KW-1185">Reference proteome</keyword>
<feature type="domain" description="Putative DnaT-like" evidence="1">
    <location>
        <begin position="3"/>
        <end position="149"/>
    </location>
</feature>
<sequence length="170" mass="19071">MVDLVVEDGSIVAGANTYVDVPWADAYLAIDPHAGPIWAGFDDERKTMLLAYATRWIDENVIWYGRKVEKDQPLAWPRHGMHDGEYPVASTIIPEALKRAVALAAVFLHQENPTELAEAVGIKRFRNDTIEIEFQDGVTQKATPDWLSRLLRVFGTGPGDRGFKPITRVR</sequence>
<organism evidence="2 3">
    <name type="scientific">Pseudaminobacter soli</name>
    <name type="common">ex Zhang et al. 2022</name>
    <dbReference type="NCBI Taxonomy" id="2831468"/>
    <lineage>
        <taxon>Bacteria</taxon>
        <taxon>Pseudomonadati</taxon>
        <taxon>Pseudomonadota</taxon>
        <taxon>Alphaproteobacteria</taxon>
        <taxon>Hyphomicrobiales</taxon>
        <taxon>Phyllobacteriaceae</taxon>
        <taxon>Pseudaminobacter</taxon>
    </lineage>
</organism>
<name>A0A942DXK5_9HYPH</name>
<comment type="caution">
    <text evidence="2">The sequence shown here is derived from an EMBL/GenBank/DDBJ whole genome shotgun (WGS) entry which is preliminary data.</text>
</comment>
<dbReference type="InterPro" id="IPR046787">
    <property type="entry name" value="DnaT_2"/>
</dbReference>
<dbReference type="Pfam" id="PF20557">
    <property type="entry name" value="DnaT_2"/>
    <property type="match status" value="1"/>
</dbReference>